<dbReference type="InterPro" id="IPR011576">
    <property type="entry name" value="Pyridox_Oxase_N"/>
</dbReference>
<comment type="pathway">
    <text evidence="3">Cofactor metabolism; pyridoxal 5'-phosphate salvage; pyridoxal 5'-phosphate from pyridoxamine 5'-phosphate: step 1/1.</text>
</comment>
<protein>
    <recommendedName>
        <fullName evidence="6">pyridoxal 5'-phosphate synthase</fullName>
        <ecNumber evidence="6">1.4.3.5</ecNumber>
    </recommendedName>
</protein>
<dbReference type="EC" id="1.4.3.5" evidence="6"/>
<dbReference type="PANTHER" id="PTHR10851:SF4">
    <property type="entry name" value="PYRIDOXAL 5'-PHOSPHATE SYNTHASE"/>
    <property type="match status" value="1"/>
</dbReference>
<evidence type="ECO:0000256" key="2">
    <source>
        <dbReference type="ARBA" id="ARBA00003691"/>
    </source>
</evidence>
<organism evidence="11">
    <name type="scientific">Cacopsylla melanoneura</name>
    <dbReference type="NCBI Taxonomy" id="428564"/>
    <lineage>
        <taxon>Eukaryota</taxon>
        <taxon>Metazoa</taxon>
        <taxon>Ecdysozoa</taxon>
        <taxon>Arthropoda</taxon>
        <taxon>Hexapoda</taxon>
        <taxon>Insecta</taxon>
        <taxon>Pterygota</taxon>
        <taxon>Neoptera</taxon>
        <taxon>Paraneoptera</taxon>
        <taxon>Hemiptera</taxon>
        <taxon>Sternorrhyncha</taxon>
        <taxon>Psylloidea</taxon>
        <taxon>Psyllidae</taxon>
        <taxon>Psyllinae</taxon>
        <taxon>Cacopsylla</taxon>
    </lineage>
</organism>
<comment type="similarity">
    <text evidence="5">Belongs to the pyridoxamine 5'-phosphate oxidase family.</text>
</comment>
<dbReference type="EMBL" id="HBUF01298995">
    <property type="protein sequence ID" value="CAG6690720.1"/>
    <property type="molecule type" value="Transcribed_RNA"/>
</dbReference>
<reference evidence="11" key="1">
    <citation type="submission" date="2021-05" db="EMBL/GenBank/DDBJ databases">
        <authorList>
            <person name="Alioto T."/>
            <person name="Alioto T."/>
            <person name="Gomez Garrido J."/>
        </authorList>
    </citation>
    <scope>NUCLEOTIDE SEQUENCE</scope>
</reference>
<comment type="cofactor">
    <cofactor evidence="1">
        <name>FMN</name>
        <dbReference type="ChEBI" id="CHEBI:58210"/>
    </cofactor>
</comment>
<proteinExistence type="inferred from homology"/>
<evidence type="ECO:0000256" key="8">
    <source>
        <dbReference type="ARBA" id="ARBA00022643"/>
    </source>
</evidence>
<dbReference type="SUPFAM" id="SSF50475">
    <property type="entry name" value="FMN-binding split barrel"/>
    <property type="match status" value="1"/>
</dbReference>
<keyword evidence="8" id="KW-0288">FMN</keyword>
<evidence type="ECO:0000259" key="10">
    <source>
        <dbReference type="Pfam" id="PF01243"/>
    </source>
</evidence>
<dbReference type="GO" id="GO:0008615">
    <property type="term" value="P:pyridoxine biosynthetic process"/>
    <property type="evidence" value="ECO:0007669"/>
    <property type="project" value="InterPro"/>
</dbReference>
<comment type="function">
    <text evidence="2">Catalyzes the oxidation of either pyridoxine 5'-phosphate (PNP) or pyridoxamine 5'-phosphate (PMP) into pyridoxal 5'-phosphate (PLP).</text>
</comment>
<evidence type="ECO:0000256" key="9">
    <source>
        <dbReference type="ARBA" id="ARBA00023002"/>
    </source>
</evidence>
<dbReference type="GO" id="GO:0010181">
    <property type="term" value="F:FMN binding"/>
    <property type="evidence" value="ECO:0007669"/>
    <property type="project" value="InterPro"/>
</dbReference>
<evidence type="ECO:0000256" key="4">
    <source>
        <dbReference type="ARBA" id="ARBA00005037"/>
    </source>
</evidence>
<dbReference type="GO" id="GO:0004733">
    <property type="term" value="F:pyridoxamine phosphate oxidase activity"/>
    <property type="evidence" value="ECO:0007669"/>
    <property type="project" value="UniProtKB-EC"/>
</dbReference>
<dbReference type="AlphaFoldDB" id="A0A8D8TR62"/>
<dbReference type="EMBL" id="HBUF01298993">
    <property type="protein sequence ID" value="CAG6690718.1"/>
    <property type="molecule type" value="Transcribed_RNA"/>
</dbReference>
<dbReference type="EMBL" id="HBUF01298994">
    <property type="protein sequence ID" value="CAG6690719.1"/>
    <property type="molecule type" value="Transcribed_RNA"/>
</dbReference>
<evidence type="ECO:0000256" key="7">
    <source>
        <dbReference type="ARBA" id="ARBA00022630"/>
    </source>
</evidence>
<dbReference type="Pfam" id="PF01243">
    <property type="entry name" value="PNPOx_N"/>
    <property type="match status" value="1"/>
</dbReference>
<evidence type="ECO:0000256" key="3">
    <source>
        <dbReference type="ARBA" id="ARBA00004738"/>
    </source>
</evidence>
<evidence type="ECO:0000256" key="1">
    <source>
        <dbReference type="ARBA" id="ARBA00001917"/>
    </source>
</evidence>
<feature type="domain" description="Pyridoxamine 5'-phosphate oxidase N-terminal" evidence="10">
    <location>
        <begin position="73"/>
        <end position="151"/>
    </location>
</feature>
<keyword evidence="7" id="KW-0285">Flavoprotein</keyword>
<name>A0A8D8TR62_9HEMI</name>
<evidence type="ECO:0000256" key="5">
    <source>
        <dbReference type="ARBA" id="ARBA00007301"/>
    </source>
</evidence>
<keyword evidence="9" id="KW-0560">Oxidoreductase</keyword>
<dbReference type="PANTHER" id="PTHR10851">
    <property type="entry name" value="PYRIDOXINE-5-PHOSPHATE OXIDASE"/>
    <property type="match status" value="1"/>
</dbReference>
<evidence type="ECO:0000313" key="11">
    <source>
        <dbReference type="EMBL" id="CAG6690720.1"/>
    </source>
</evidence>
<sequence>MESSKLIRLMGSALMRNIARYQSGLPKASPEVQNLADITGIQKIDPIPKDPMHLFKSWFTHHSQLHQDSNLVANVMNVSTASKDGRVNSRSLILRRLDEDGFVIMTDNRSSKSQDLKDNPNAAFTFLWINNVDGLYLARQIRIAGKVIQLETSNWIDVYDSEPLFCKIRAYVCHQGQPVDWDTHKKNHDDLLAQFESGKHDLKRPDHVVAYKLFPTFMDFYESHGLKIADRLKYVRHSEINKNWECSRIAA</sequence>
<comment type="pathway">
    <text evidence="4">Cofactor metabolism; pyridoxal 5'-phosphate salvage; pyridoxal 5'-phosphate from pyridoxine 5'-phosphate: step 1/1.</text>
</comment>
<dbReference type="InterPro" id="IPR012349">
    <property type="entry name" value="Split_barrel_FMN-bd"/>
</dbReference>
<dbReference type="Gene3D" id="2.30.110.10">
    <property type="entry name" value="Electron Transport, Fmn-binding Protein, Chain A"/>
    <property type="match status" value="1"/>
</dbReference>
<dbReference type="UniPathway" id="UPA01068">
    <property type="reaction ID" value="UER00304"/>
</dbReference>
<dbReference type="PIRSF" id="PIRSF000190">
    <property type="entry name" value="Pyd_amn-ph_oxd"/>
    <property type="match status" value="1"/>
</dbReference>
<accession>A0A8D8TR62</accession>
<dbReference type="InterPro" id="IPR000659">
    <property type="entry name" value="Pyridox_Oxase"/>
</dbReference>
<evidence type="ECO:0000256" key="6">
    <source>
        <dbReference type="ARBA" id="ARBA00012801"/>
    </source>
</evidence>